<gene>
    <name evidence="2" type="ORF">HPB48_008935</name>
</gene>
<dbReference type="GO" id="GO:0003824">
    <property type="term" value="F:catalytic activity"/>
    <property type="evidence" value="ECO:0007669"/>
    <property type="project" value="InterPro"/>
</dbReference>
<proteinExistence type="predicted"/>
<evidence type="ECO:0000313" key="2">
    <source>
        <dbReference type="EMBL" id="KAH9382556.1"/>
    </source>
</evidence>
<dbReference type="SUPFAM" id="SSF56219">
    <property type="entry name" value="DNase I-like"/>
    <property type="match status" value="1"/>
</dbReference>
<dbReference type="InterPro" id="IPR005135">
    <property type="entry name" value="Endo/exonuclease/phosphatase"/>
</dbReference>
<dbReference type="Gene3D" id="3.60.10.10">
    <property type="entry name" value="Endonuclease/exonuclease/phosphatase"/>
    <property type="match status" value="1"/>
</dbReference>
<protein>
    <recommendedName>
        <fullName evidence="1">Endonuclease/exonuclease/phosphatase domain-containing protein</fullName>
    </recommendedName>
</protein>
<dbReference type="OrthoDB" id="6538096at2759"/>
<dbReference type="VEuPathDB" id="VectorBase:HLOH_059196"/>
<name>A0A9J6H754_HAELO</name>
<keyword evidence="3" id="KW-1185">Reference proteome</keyword>
<evidence type="ECO:0000313" key="3">
    <source>
        <dbReference type="Proteomes" id="UP000821853"/>
    </source>
</evidence>
<dbReference type="InterPro" id="IPR036691">
    <property type="entry name" value="Endo/exonu/phosph_ase_sf"/>
</dbReference>
<dbReference type="Pfam" id="PF14529">
    <property type="entry name" value="Exo_endo_phos_2"/>
    <property type="match status" value="1"/>
</dbReference>
<dbReference type="Proteomes" id="UP000821853">
    <property type="component" value="Chromosome 9"/>
</dbReference>
<dbReference type="AlphaFoldDB" id="A0A9J6H754"/>
<reference evidence="2 3" key="1">
    <citation type="journal article" date="2020" name="Cell">
        <title>Large-Scale Comparative Analyses of Tick Genomes Elucidate Their Genetic Diversity and Vector Capacities.</title>
        <authorList>
            <consortium name="Tick Genome and Microbiome Consortium (TIGMIC)"/>
            <person name="Jia N."/>
            <person name="Wang J."/>
            <person name="Shi W."/>
            <person name="Du L."/>
            <person name="Sun Y."/>
            <person name="Zhan W."/>
            <person name="Jiang J.F."/>
            <person name="Wang Q."/>
            <person name="Zhang B."/>
            <person name="Ji P."/>
            <person name="Bell-Sakyi L."/>
            <person name="Cui X.M."/>
            <person name="Yuan T.T."/>
            <person name="Jiang B.G."/>
            <person name="Yang W.F."/>
            <person name="Lam T.T."/>
            <person name="Chang Q.C."/>
            <person name="Ding S.J."/>
            <person name="Wang X.J."/>
            <person name="Zhu J.G."/>
            <person name="Ruan X.D."/>
            <person name="Zhao L."/>
            <person name="Wei J.T."/>
            <person name="Ye R.Z."/>
            <person name="Que T.C."/>
            <person name="Du C.H."/>
            <person name="Zhou Y.H."/>
            <person name="Cheng J.X."/>
            <person name="Dai P.F."/>
            <person name="Guo W.B."/>
            <person name="Han X.H."/>
            <person name="Huang E.J."/>
            <person name="Li L.F."/>
            <person name="Wei W."/>
            <person name="Gao Y.C."/>
            <person name="Liu J.Z."/>
            <person name="Shao H.Z."/>
            <person name="Wang X."/>
            <person name="Wang C.C."/>
            <person name="Yang T.C."/>
            <person name="Huo Q.B."/>
            <person name="Li W."/>
            <person name="Chen H.Y."/>
            <person name="Chen S.E."/>
            <person name="Zhou L.G."/>
            <person name="Ni X.B."/>
            <person name="Tian J.H."/>
            <person name="Sheng Y."/>
            <person name="Liu T."/>
            <person name="Pan Y.S."/>
            <person name="Xia L.Y."/>
            <person name="Li J."/>
            <person name="Zhao F."/>
            <person name="Cao W.C."/>
        </authorList>
    </citation>
    <scope>NUCLEOTIDE SEQUENCE [LARGE SCALE GENOMIC DNA]</scope>
    <source>
        <strain evidence="2">HaeL-2018</strain>
    </source>
</reference>
<evidence type="ECO:0000259" key="1">
    <source>
        <dbReference type="Pfam" id="PF14529"/>
    </source>
</evidence>
<accession>A0A9J6H754</accession>
<comment type="caution">
    <text evidence="2">The sequence shown here is derived from an EMBL/GenBank/DDBJ whole genome shotgun (WGS) entry which is preliminary data.</text>
</comment>
<sequence length="163" mass="18071">MEFTGKHPDILVVQEAGGTFPLPLYEVFSQPSIIHRRRGIVDTSATPTMTLTHVRKDLSTTQNDTTHINTPSHKHVCTTPLVGDHPLMVINVYWSPNQPSAPLPPLHTLIPTARSRDTVLLLGDFNCPHTTWGYDCVVPLGHKLAHFVNCHQFTLLTEPSAPT</sequence>
<feature type="domain" description="Endonuclease/exonuclease/phosphatase" evidence="1">
    <location>
        <begin position="88"/>
        <end position="160"/>
    </location>
</feature>
<dbReference type="EMBL" id="JABSTR010000011">
    <property type="protein sequence ID" value="KAH9382556.1"/>
    <property type="molecule type" value="Genomic_DNA"/>
</dbReference>
<organism evidence="2 3">
    <name type="scientific">Haemaphysalis longicornis</name>
    <name type="common">Bush tick</name>
    <dbReference type="NCBI Taxonomy" id="44386"/>
    <lineage>
        <taxon>Eukaryota</taxon>
        <taxon>Metazoa</taxon>
        <taxon>Ecdysozoa</taxon>
        <taxon>Arthropoda</taxon>
        <taxon>Chelicerata</taxon>
        <taxon>Arachnida</taxon>
        <taxon>Acari</taxon>
        <taxon>Parasitiformes</taxon>
        <taxon>Ixodida</taxon>
        <taxon>Ixodoidea</taxon>
        <taxon>Ixodidae</taxon>
        <taxon>Haemaphysalinae</taxon>
        <taxon>Haemaphysalis</taxon>
    </lineage>
</organism>